<evidence type="ECO:0000259" key="1">
    <source>
        <dbReference type="Pfam" id="PF00248"/>
    </source>
</evidence>
<proteinExistence type="predicted"/>
<dbReference type="GO" id="GO:0005829">
    <property type="term" value="C:cytosol"/>
    <property type="evidence" value="ECO:0007669"/>
    <property type="project" value="TreeGrafter"/>
</dbReference>
<dbReference type="AlphaFoldDB" id="A0A077M9V4"/>
<dbReference type="Gene3D" id="3.20.20.100">
    <property type="entry name" value="NADP-dependent oxidoreductase domain"/>
    <property type="match status" value="1"/>
</dbReference>
<dbReference type="Proteomes" id="UP000035720">
    <property type="component" value="Unassembled WGS sequence"/>
</dbReference>
<organism evidence="2 3">
    <name type="scientific">Nostocoides jenkinsii Ben 74</name>
    <dbReference type="NCBI Taxonomy" id="1193518"/>
    <lineage>
        <taxon>Bacteria</taxon>
        <taxon>Bacillati</taxon>
        <taxon>Actinomycetota</taxon>
        <taxon>Actinomycetes</taxon>
        <taxon>Micrococcales</taxon>
        <taxon>Intrasporangiaceae</taxon>
        <taxon>Nostocoides</taxon>
    </lineage>
</organism>
<reference evidence="2 3" key="1">
    <citation type="journal article" date="2013" name="ISME J.">
        <title>A metabolic model for members of the genus Tetrasphaera involved in enhanced biological phosphorus removal.</title>
        <authorList>
            <person name="Kristiansen R."/>
            <person name="Nguyen H.T.T."/>
            <person name="Saunders A.M."/>
            <person name="Nielsen J.L."/>
            <person name="Wimmer R."/>
            <person name="Le V.Q."/>
            <person name="McIlroy S.J."/>
            <person name="Petrovski S."/>
            <person name="Seviour R.J."/>
            <person name="Calteau A."/>
            <person name="Nielsen K.L."/>
            <person name="Nielsen P.H."/>
        </authorList>
    </citation>
    <scope>NUCLEOTIDE SEQUENCE [LARGE SCALE GENOMIC DNA]</scope>
    <source>
        <strain evidence="2 3">Ben 74</strain>
    </source>
</reference>
<dbReference type="EMBL" id="CAJC01000009">
    <property type="protein sequence ID" value="CCI51478.1"/>
    <property type="molecule type" value="Genomic_DNA"/>
</dbReference>
<accession>A0A077M9V4</accession>
<feature type="domain" description="NADP-dependent oxidoreductase" evidence="1">
    <location>
        <begin position="10"/>
        <end position="64"/>
    </location>
</feature>
<evidence type="ECO:0000313" key="3">
    <source>
        <dbReference type="Proteomes" id="UP000035720"/>
    </source>
</evidence>
<dbReference type="InterPro" id="IPR036812">
    <property type="entry name" value="NAD(P)_OxRdtase_dom_sf"/>
</dbReference>
<dbReference type="STRING" id="1193518.BN13_1060006"/>
<evidence type="ECO:0000313" key="2">
    <source>
        <dbReference type="EMBL" id="CCI51478.1"/>
    </source>
</evidence>
<comment type="caution">
    <text evidence="2">The sequence shown here is derived from an EMBL/GenBank/DDBJ whole genome shotgun (WGS) entry which is preliminary data.</text>
</comment>
<protein>
    <recommendedName>
        <fullName evidence="1">NADP-dependent oxidoreductase domain-containing protein</fullName>
    </recommendedName>
</protein>
<dbReference type="Pfam" id="PF00248">
    <property type="entry name" value="Aldo_ket_red"/>
    <property type="match status" value="1"/>
</dbReference>
<keyword evidence="3" id="KW-1185">Reference proteome</keyword>
<name>A0A077M9V4_9MICO</name>
<sequence>MIMDMDLALPIGLGTNTSGRTSDEATSREVLDAFAMAGGTLIDTADTYSDGESERIIGQWMRKRGPATRSSS</sequence>
<dbReference type="InterPro" id="IPR023210">
    <property type="entry name" value="NADP_OxRdtase_dom"/>
</dbReference>
<dbReference type="SUPFAM" id="SSF51430">
    <property type="entry name" value="NAD(P)-linked oxidoreductase"/>
    <property type="match status" value="1"/>
</dbReference>
<dbReference type="PANTHER" id="PTHR43364">
    <property type="entry name" value="NADH-SPECIFIC METHYLGLYOXAL REDUCTASE-RELATED"/>
    <property type="match status" value="1"/>
</dbReference>
<dbReference type="PANTHER" id="PTHR43364:SF6">
    <property type="entry name" value="OXIDOREDUCTASE-RELATED"/>
    <property type="match status" value="1"/>
</dbReference>
<dbReference type="InterPro" id="IPR050523">
    <property type="entry name" value="AKR_Detox_Biosynth"/>
</dbReference>
<gene>
    <name evidence="2" type="ORF">BN13_1060006</name>
</gene>